<keyword evidence="3 6" id="KW-0812">Transmembrane</keyword>
<protein>
    <submittedName>
        <fullName evidence="7">Polysaccharide biosynthesis protein</fullName>
    </submittedName>
</protein>
<organism evidence="7 8">
    <name type="scientific">Candidatus Daviesbacteria bacterium GW2011_GWA2_38_24</name>
    <dbReference type="NCBI Taxonomy" id="1618422"/>
    <lineage>
        <taxon>Bacteria</taxon>
        <taxon>Candidatus Daviesiibacteriota</taxon>
    </lineage>
</organism>
<evidence type="ECO:0000256" key="6">
    <source>
        <dbReference type="SAM" id="Phobius"/>
    </source>
</evidence>
<evidence type="ECO:0000313" key="8">
    <source>
        <dbReference type="Proteomes" id="UP000034235"/>
    </source>
</evidence>
<feature type="transmembrane region" description="Helical" evidence="6">
    <location>
        <begin position="12"/>
        <end position="31"/>
    </location>
</feature>
<gene>
    <name evidence="7" type="ORF">US86_C0005G0071</name>
</gene>
<name>A0A0G0JTU3_9BACT</name>
<feature type="transmembrane region" description="Helical" evidence="6">
    <location>
        <begin position="250"/>
        <end position="268"/>
    </location>
</feature>
<dbReference type="InterPro" id="IPR002797">
    <property type="entry name" value="Polysacc_synth"/>
</dbReference>
<dbReference type="EMBL" id="LBUP01000005">
    <property type="protein sequence ID" value="KKQ66460.1"/>
    <property type="molecule type" value="Genomic_DNA"/>
</dbReference>
<feature type="transmembrane region" description="Helical" evidence="6">
    <location>
        <begin position="175"/>
        <end position="193"/>
    </location>
</feature>
<feature type="transmembrane region" description="Helical" evidence="6">
    <location>
        <begin position="413"/>
        <end position="432"/>
    </location>
</feature>
<keyword evidence="2" id="KW-1003">Cell membrane</keyword>
<evidence type="ECO:0000313" key="7">
    <source>
        <dbReference type="EMBL" id="KKQ66460.1"/>
    </source>
</evidence>
<feature type="transmembrane region" description="Helical" evidence="6">
    <location>
        <begin position="205"/>
        <end position="230"/>
    </location>
</feature>
<evidence type="ECO:0000256" key="4">
    <source>
        <dbReference type="ARBA" id="ARBA00022989"/>
    </source>
</evidence>
<sequence length="485" mass="53782">MKKNSTVEGTIYIVISSLIFMISGYGINVWLGRVLGPASYGVYGIVISLMATINLIQTVGLPHAISKYVSEDDERSDAILKSGLVLQIFSTIVICILYFVFAYPASVLLNDVSLSKYIRLSAFIFPAYGIYALYSGFYNGMRNFKKQALVNIIYSVVKAILIVALAYYFHLTGVIVGFIIAPIVTLFTGLYLPKNFNVRFPYKKLILFSLPLIGLAFFSNLQQTIDLFFIKSLLNSDISSGFYTANQNIARIQYLVFGALATVLFPIISKNQSDKETDKSKLLISQTFKILLILLSIGTLILSTTSKQILELLYSKSYVSAYESLSILIIGFAFLSVFAVFANILSAMGNPAKALYLSILGVVLSSVLCFSLIPVFGINGAAISTTISSAVLMLSSIYFVFKEFKISVPIYSVSKISIAALLTYAVSVFIHFPVLLTPLFYIILFSIYFLILVIFKEITPNDLVQLQLKVPVLNKFRRVDVKYEA</sequence>
<dbReference type="AlphaFoldDB" id="A0A0G0JTU3"/>
<feature type="transmembrane region" description="Helical" evidence="6">
    <location>
        <begin position="438"/>
        <end position="455"/>
    </location>
</feature>
<dbReference type="InterPro" id="IPR050833">
    <property type="entry name" value="Poly_Biosynth_Transport"/>
</dbReference>
<keyword evidence="5 6" id="KW-0472">Membrane</keyword>
<feature type="transmembrane region" description="Helical" evidence="6">
    <location>
        <begin position="84"/>
        <end position="105"/>
    </location>
</feature>
<dbReference type="Proteomes" id="UP000034235">
    <property type="component" value="Unassembled WGS sequence"/>
</dbReference>
<evidence type="ECO:0000256" key="2">
    <source>
        <dbReference type="ARBA" id="ARBA00022475"/>
    </source>
</evidence>
<feature type="transmembrane region" description="Helical" evidence="6">
    <location>
        <begin position="288"/>
        <end position="305"/>
    </location>
</feature>
<comment type="subcellular location">
    <subcellularLocation>
        <location evidence="1">Cell membrane</location>
        <topology evidence="1">Multi-pass membrane protein</topology>
    </subcellularLocation>
</comment>
<feature type="transmembrane region" description="Helical" evidence="6">
    <location>
        <begin position="149"/>
        <end position="169"/>
    </location>
</feature>
<evidence type="ECO:0000256" key="5">
    <source>
        <dbReference type="ARBA" id="ARBA00023136"/>
    </source>
</evidence>
<feature type="transmembrane region" description="Helical" evidence="6">
    <location>
        <begin position="325"/>
        <end position="347"/>
    </location>
</feature>
<keyword evidence="4 6" id="KW-1133">Transmembrane helix</keyword>
<comment type="caution">
    <text evidence="7">The sequence shown here is derived from an EMBL/GenBank/DDBJ whole genome shotgun (WGS) entry which is preliminary data.</text>
</comment>
<dbReference type="Pfam" id="PF01943">
    <property type="entry name" value="Polysacc_synt"/>
    <property type="match status" value="1"/>
</dbReference>
<proteinExistence type="predicted"/>
<dbReference type="CDD" id="cd13128">
    <property type="entry name" value="MATE_Wzx_like"/>
    <property type="match status" value="1"/>
</dbReference>
<dbReference type="GO" id="GO:0005886">
    <property type="term" value="C:plasma membrane"/>
    <property type="evidence" value="ECO:0007669"/>
    <property type="project" value="UniProtKB-SubCell"/>
</dbReference>
<feature type="transmembrane region" description="Helical" evidence="6">
    <location>
        <begin position="382"/>
        <end position="401"/>
    </location>
</feature>
<dbReference type="PANTHER" id="PTHR30250">
    <property type="entry name" value="PST FAMILY PREDICTED COLANIC ACID TRANSPORTER"/>
    <property type="match status" value="1"/>
</dbReference>
<evidence type="ECO:0000256" key="1">
    <source>
        <dbReference type="ARBA" id="ARBA00004651"/>
    </source>
</evidence>
<dbReference type="PANTHER" id="PTHR30250:SF11">
    <property type="entry name" value="O-ANTIGEN TRANSPORTER-RELATED"/>
    <property type="match status" value="1"/>
</dbReference>
<feature type="transmembrane region" description="Helical" evidence="6">
    <location>
        <begin position="43"/>
        <end position="64"/>
    </location>
</feature>
<evidence type="ECO:0000256" key="3">
    <source>
        <dbReference type="ARBA" id="ARBA00022692"/>
    </source>
</evidence>
<accession>A0A0G0JTU3</accession>
<reference evidence="7 8" key="1">
    <citation type="journal article" date="2015" name="Nature">
        <title>rRNA introns, odd ribosomes, and small enigmatic genomes across a large radiation of phyla.</title>
        <authorList>
            <person name="Brown C.T."/>
            <person name="Hug L.A."/>
            <person name="Thomas B.C."/>
            <person name="Sharon I."/>
            <person name="Castelle C.J."/>
            <person name="Singh A."/>
            <person name="Wilkins M.J."/>
            <person name="Williams K.H."/>
            <person name="Banfield J.F."/>
        </authorList>
    </citation>
    <scope>NUCLEOTIDE SEQUENCE [LARGE SCALE GENOMIC DNA]</scope>
</reference>
<feature type="transmembrane region" description="Helical" evidence="6">
    <location>
        <begin position="117"/>
        <end position="137"/>
    </location>
</feature>
<feature type="transmembrane region" description="Helical" evidence="6">
    <location>
        <begin position="354"/>
        <end position="376"/>
    </location>
</feature>